<dbReference type="Proteomes" id="UP001152622">
    <property type="component" value="Chromosome 4"/>
</dbReference>
<keyword evidence="3" id="KW-1185">Reference proteome</keyword>
<evidence type="ECO:0000313" key="2">
    <source>
        <dbReference type="EMBL" id="KAJ8364478.1"/>
    </source>
</evidence>
<name>A0A9Q1FRS9_SYNKA</name>
<evidence type="ECO:0000313" key="3">
    <source>
        <dbReference type="Proteomes" id="UP001152622"/>
    </source>
</evidence>
<accession>A0A9Q1FRS9</accession>
<feature type="compositionally biased region" description="Basic and acidic residues" evidence="1">
    <location>
        <begin position="27"/>
        <end position="37"/>
    </location>
</feature>
<dbReference type="EMBL" id="JAINUF010000004">
    <property type="protein sequence ID" value="KAJ8364478.1"/>
    <property type="molecule type" value="Genomic_DNA"/>
</dbReference>
<proteinExistence type="predicted"/>
<protein>
    <submittedName>
        <fullName evidence="2">Uncharacterized protein</fullName>
    </submittedName>
</protein>
<sequence length="68" mass="7698">MASWQECDTAVTIISSPDIGSVGSNSRFEENLGRELRLTPQQTPRTKNEEDGKTDLRGKKREVILIMY</sequence>
<reference evidence="2" key="1">
    <citation type="journal article" date="2023" name="Science">
        <title>Genome structures resolve the early diversification of teleost fishes.</title>
        <authorList>
            <person name="Parey E."/>
            <person name="Louis A."/>
            <person name="Montfort J."/>
            <person name="Bouchez O."/>
            <person name="Roques C."/>
            <person name="Iampietro C."/>
            <person name="Lluch J."/>
            <person name="Castinel A."/>
            <person name="Donnadieu C."/>
            <person name="Desvignes T."/>
            <person name="Floi Bucao C."/>
            <person name="Jouanno E."/>
            <person name="Wen M."/>
            <person name="Mejri S."/>
            <person name="Dirks R."/>
            <person name="Jansen H."/>
            <person name="Henkel C."/>
            <person name="Chen W.J."/>
            <person name="Zahm M."/>
            <person name="Cabau C."/>
            <person name="Klopp C."/>
            <person name="Thompson A.W."/>
            <person name="Robinson-Rechavi M."/>
            <person name="Braasch I."/>
            <person name="Lecointre G."/>
            <person name="Bobe J."/>
            <person name="Postlethwait J.H."/>
            <person name="Berthelot C."/>
            <person name="Roest Crollius H."/>
            <person name="Guiguen Y."/>
        </authorList>
    </citation>
    <scope>NUCLEOTIDE SEQUENCE</scope>
    <source>
        <strain evidence="2">WJC10195</strain>
    </source>
</reference>
<evidence type="ECO:0000256" key="1">
    <source>
        <dbReference type="SAM" id="MobiDB-lite"/>
    </source>
</evidence>
<gene>
    <name evidence="2" type="ORF">SKAU_G00133090</name>
</gene>
<feature type="compositionally biased region" description="Basic and acidic residues" evidence="1">
    <location>
        <begin position="46"/>
        <end position="57"/>
    </location>
</feature>
<comment type="caution">
    <text evidence="2">The sequence shown here is derived from an EMBL/GenBank/DDBJ whole genome shotgun (WGS) entry which is preliminary data.</text>
</comment>
<feature type="region of interest" description="Disordered" evidence="1">
    <location>
        <begin position="16"/>
        <end position="57"/>
    </location>
</feature>
<organism evidence="2 3">
    <name type="scientific">Synaphobranchus kaupii</name>
    <name type="common">Kaup's arrowtooth eel</name>
    <dbReference type="NCBI Taxonomy" id="118154"/>
    <lineage>
        <taxon>Eukaryota</taxon>
        <taxon>Metazoa</taxon>
        <taxon>Chordata</taxon>
        <taxon>Craniata</taxon>
        <taxon>Vertebrata</taxon>
        <taxon>Euteleostomi</taxon>
        <taxon>Actinopterygii</taxon>
        <taxon>Neopterygii</taxon>
        <taxon>Teleostei</taxon>
        <taxon>Anguilliformes</taxon>
        <taxon>Synaphobranchidae</taxon>
        <taxon>Synaphobranchus</taxon>
    </lineage>
</organism>
<dbReference type="AlphaFoldDB" id="A0A9Q1FRS9"/>